<dbReference type="EMBL" id="BT076168">
    <property type="protein sequence ID" value="ACO10592.1"/>
    <property type="molecule type" value="mRNA"/>
</dbReference>
<evidence type="ECO:0000256" key="2">
    <source>
        <dbReference type="ARBA" id="ARBA00010705"/>
    </source>
</evidence>
<evidence type="ECO:0000313" key="11">
    <source>
        <dbReference type="EMBL" id="ACO10592.1"/>
    </source>
</evidence>
<comment type="subcellular location">
    <subcellularLocation>
        <location evidence="9">Mitochondrion inner membrane</location>
    </subcellularLocation>
</comment>
<dbReference type="GO" id="GO:0005743">
    <property type="term" value="C:mitochondrial inner membrane"/>
    <property type="evidence" value="ECO:0007669"/>
    <property type="project" value="UniProtKB-SubCell"/>
</dbReference>
<dbReference type="InterPro" id="IPR016680">
    <property type="entry name" value="NDUFA8"/>
</dbReference>
<gene>
    <name evidence="11" type="primary">NDUA8</name>
</gene>
<evidence type="ECO:0000256" key="7">
    <source>
        <dbReference type="ARBA" id="ARBA00023128"/>
    </source>
</evidence>
<evidence type="ECO:0000256" key="9">
    <source>
        <dbReference type="PIRNR" id="PIRNR017016"/>
    </source>
</evidence>
<keyword evidence="6 9" id="KW-0249">Electron transport</keyword>
<organism evidence="11">
    <name type="scientific">Caligus rogercresseyi</name>
    <name type="common">Sea louse</name>
    <dbReference type="NCBI Taxonomy" id="217165"/>
    <lineage>
        <taxon>Eukaryota</taxon>
        <taxon>Metazoa</taxon>
        <taxon>Ecdysozoa</taxon>
        <taxon>Arthropoda</taxon>
        <taxon>Crustacea</taxon>
        <taxon>Multicrustacea</taxon>
        <taxon>Hexanauplia</taxon>
        <taxon>Copepoda</taxon>
        <taxon>Siphonostomatoida</taxon>
        <taxon>Caligidae</taxon>
        <taxon>Caligus</taxon>
    </lineage>
</organism>
<evidence type="ECO:0000256" key="8">
    <source>
        <dbReference type="ARBA" id="ARBA00023157"/>
    </source>
</evidence>
<comment type="similarity">
    <text evidence="2 9">Belongs to the complex I NDUFA8 subunit family.</text>
</comment>
<dbReference type="PANTHER" id="PTHR13344">
    <property type="entry name" value="NADH-UBIQUINONE OXIDOREDUCTASE"/>
    <property type="match status" value="1"/>
</dbReference>
<keyword evidence="4 9" id="KW-0679">Respiratory chain</keyword>
<evidence type="ECO:0000256" key="10">
    <source>
        <dbReference type="SAM" id="MobiDB-lite"/>
    </source>
</evidence>
<evidence type="ECO:0000256" key="1">
    <source>
        <dbReference type="ARBA" id="ARBA00003195"/>
    </source>
</evidence>
<keyword evidence="8" id="KW-1015">Disulfide bond</keyword>
<dbReference type="PANTHER" id="PTHR13344:SF0">
    <property type="entry name" value="NADH DEHYDROGENASE [UBIQUINONE] 1 ALPHA SUBCOMPLEX SUBUNIT 8"/>
    <property type="match status" value="1"/>
</dbReference>
<evidence type="ECO:0000256" key="4">
    <source>
        <dbReference type="ARBA" id="ARBA00022660"/>
    </source>
</evidence>
<feature type="region of interest" description="Disordered" evidence="10">
    <location>
        <begin position="137"/>
        <end position="175"/>
    </location>
</feature>
<dbReference type="PIRSF" id="PIRSF017016">
    <property type="entry name" value="NDUA8"/>
    <property type="match status" value="1"/>
</dbReference>
<dbReference type="PROSITE" id="PS51808">
    <property type="entry name" value="CHCH"/>
    <property type="match status" value="1"/>
</dbReference>
<evidence type="ECO:0000256" key="5">
    <source>
        <dbReference type="ARBA" id="ARBA00022737"/>
    </source>
</evidence>
<keyword evidence="5" id="KW-0677">Repeat</keyword>
<sequence length="175" mass="20101">MVVTKDTWMPTEEELSVQEVPLGTPYLRAGSFHLGKACESVNNEFMLCRHETMDPRACIKEGKEVTECSMNFFNQVKKSCAAEFTTYAMCLEKSSNDFSMDMCRQTQASFDTCMEKNNGMSRPYFGYFALTRIHDSKRPKPVEERPKWMDAGPKPEEVSKDLPIDPARRGHSYLR</sequence>
<evidence type="ECO:0000256" key="3">
    <source>
        <dbReference type="ARBA" id="ARBA00022448"/>
    </source>
</evidence>
<name>C1BNI9_CALRO</name>
<protein>
    <recommendedName>
        <fullName evidence="9">NADH dehydrogenase [ubiquinone] 1 alpha subcomplex subunit 8</fullName>
    </recommendedName>
</protein>
<accession>C1BNI9</accession>
<dbReference type="AlphaFoldDB" id="C1BNI9"/>
<dbReference type="GO" id="GO:0006120">
    <property type="term" value="P:mitochondrial electron transport, NADH to ubiquinone"/>
    <property type="evidence" value="ECO:0007669"/>
    <property type="project" value="InterPro"/>
</dbReference>
<reference evidence="11" key="1">
    <citation type="submission" date="2009-03" db="EMBL/GenBank/DDBJ databases">
        <title>Caligus rogercresseyi ESTs and full-length cDNAs.</title>
        <authorList>
            <person name="Yasuike M."/>
            <person name="von Schalburg K."/>
            <person name="Cooper G."/>
            <person name="Leong J."/>
            <person name="Jones S.R.M."/>
            <person name="Koop B.F."/>
        </authorList>
    </citation>
    <scope>NUCLEOTIDE SEQUENCE</scope>
    <source>
        <tissue evidence="11">Whole tissue</tissue>
    </source>
</reference>
<keyword evidence="7 9" id="KW-0496">Mitochondrion</keyword>
<keyword evidence="9" id="KW-0999">Mitochondrion inner membrane</keyword>
<comment type="function">
    <text evidence="1 9">Accessory subunit of the mitochondrial membrane respiratory chain NADH dehydrogenase (Complex I), that is believed not to be involved in catalysis. Complex I functions in the transfer of electrons from NADH to the respiratory chain. The immediate electron acceptor for the enzyme is believed to be ubiquinone.</text>
</comment>
<keyword evidence="3 9" id="KW-0813">Transport</keyword>
<feature type="compositionally biased region" description="Basic and acidic residues" evidence="10">
    <location>
        <begin position="137"/>
        <end position="168"/>
    </location>
</feature>
<keyword evidence="9" id="KW-0472">Membrane</keyword>
<proteinExistence type="evidence at transcript level"/>
<evidence type="ECO:0000256" key="6">
    <source>
        <dbReference type="ARBA" id="ARBA00022982"/>
    </source>
</evidence>